<dbReference type="InterPro" id="IPR002298">
    <property type="entry name" value="DNA_polymerase_A"/>
</dbReference>
<dbReference type="SUPFAM" id="SSF88723">
    <property type="entry name" value="PIN domain-like"/>
    <property type="match status" value="1"/>
</dbReference>
<dbReference type="InterPro" id="IPR002562">
    <property type="entry name" value="3'-5'_exonuclease_dom"/>
</dbReference>
<evidence type="ECO:0000313" key="21">
    <source>
        <dbReference type="EMBL" id="CDM92488.1"/>
    </source>
</evidence>
<keyword evidence="4 16" id="KW-0808">Transferase</keyword>
<keyword evidence="5 16" id="KW-0548">Nucleotidyltransferase</keyword>
<dbReference type="InterPro" id="IPR018320">
    <property type="entry name" value="DNA_polymerase_1"/>
</dbReference>
<evidence type="ECO:0000256" key="3">
    <source>
        <dbReference type="ARBA" id="ARBA00020311"/>
    </source>
</evidence>
<dbReference type="AlphaFoldDB" id="A0A9P1KA83"/>
<dbReference type="EC" id="2.7.7.7" evidence="2 15"/>
<feature type="domain" description="5'-3' exonuclease" evidence="19">
    <location>
        <begin position="3"/>
        <end position="272"/>
    </location>
</feature>
<evidence type="ECO:0000256" key="10">
    <source>
        <dbReference type="ARBA" id="ARBA00022839"/>
    </source>
</evidence>
<accession>A0A9P1KA83</accession>
<protein>
    <recommendedName>
        <fullName evidence="3 15">DNA polymerase I</fullName>
        <ecNumber evidence="2 15">2.7.7.7</ecNumber>
    </recommendedName>
</protein>
<name>A0A9P1KA83_9CYAN</name>
<dbReference type="InterPro" id="IPR002421">
    <property type="entry name" value="5-3_exonuclease"/>
</dbReference>
<feature type="region of interest" description="Disordered" evidence="17">
    <location>
        <begin position="317"/>
        <end position="336"/>
    </location>
</feature>
<proteinExistence type="inferred from homology"/>
<evidence type="ECO:0000256" key="17">
    <source>
        <dbReference type="SAM" id="MobiDB-lite"/>
    </source>
</evidence>
<dbReference type="NCBIfam" id="NF004397">
    <property type="entry name" value="PRK05755.1"/>
    <property type="match status" value="1"/>
</dbReference>
<dbReference type="FunFam" id="1.10.150.20:FF:000003">
    <property type="entry name" value="DNA polymerase I"/>
    <property type="match status" value="1"/>
</dbReference>
<feature type="domain" description="DNA-directed DNA polymerase family A palm" evidence="20">
    <location>
        <begin position="718"/>
        <end position="924"/>
    </location>
</feature>
<feature type="compositionally biased region" description="Acidic residues" evidence="17">
    <location>
        <begin position="324"/>
        <end position="336"/>
    </location>
</feature>
<dbReference type="InterPro" id="IPR020046">
    <property type="entry name" value="5-3_exonucl_a-hlix_arch_N"/>
</dbReference>
<dbReference type="CDD" id="cd09859">
    <property type="entry name" value="PIN_53EXO"/>
    <property type="match status" value="1"/>
</dbReference>
<evidence type="ECO:0000256" key="14">
    <source>
        <dbReference type="ARBA" id="ARBA00049244"/>
    </source>
</evidence>
<organism evidence="21 22">
    <name type="scientific">Limnospira indica PCC 8005</name>
    <dbReference type="NCBI Taxonomy" id="376219"/>
    <lineage>
        <taxon>Bacteria</taxon>
        <taxon>Bacillati</taxon>
        <taxon>Cyanobacteriota</taxon>
        <taxon>Cyanophyceae</taxon>
        <taxon>Oscillatoriophycideae</taxon>
        <taxon>Oscillatoriales</taxon>
        <taxon>Sirenicapillariaceae</taxon>
        <taxon>Limnospira</taxon>
    </lineage>
</organism>
<evidence type="ECO:0000256" key="4">
    <source>
        <dbReference type="ARBA" id="ARBA00022679"/>
    </source>
</evidence>
<comment type="similarity">
    <text evidence="1 16">Belongs to the DNA polymerase type-A family.</text>
</comment>
<comment type="function">
    <text evidence="16">In addition to polymerase activity, this DNA polymerase exhibits 3'-5' and 5'-3' exonuclease activity.</text>
</comment>
<dbReference type="Gene3D" id="1.20.1060.10">
    <property type="entry name" value="Taq DNA Polymerase, Chain T, domain 4"/>
    <property type="match status" value="1"/>
</dbReference>
<dbReference type="SUPFAM" id="SSF56672">
    <property type="entry name" value="DNA/RNA polymerases"/>
    <property type="match status" value="1"/>
</dbReference>
<keyword evidence="7" id="KW-0540">Nuclease</keyword>
<dbReference type="SMART" id="SM00279">
    <property type="entry name" value="HhH2"/>
    <property type="match status" value="1"/>
</dbReference>
<dbReference type="InterPro" id="IPR001098">
    <property type="entry name" value="DNA-dir_DNA_pol_A_palm_dom"/>
</dbReference>
<evidence type="ECO:0000256" key="7">
    <source>
        <dbReference type="ARBA" id="ARBA00022722"/>
    </source>
</evidence>
<keyword evidence="11 16" id="KW-0239">DNA-directed DNA polymerase</keyword>
<dbReference type="Gene3D" id="3.40.50.1010">
    <property type="entry name" value="5'-nuclease"/>
    <property type="match status" value="1"/>
</dbReference>
<dbReference type="Gene3D" id="3.30.420.10">
    <property type="entry name" value="Ribonuclease H-like superfamily/Ribonuclease H"/>
    <property type="match status" value="1"/>
</dbReference>
<dbReference type="PRINTS" id="PR00868">
    <property type="entry name" value="DNAPOLI"/>
</dbReference>
<dbReference type="InterPro" id="IPR036279">
    <property type="entry name" value="5-3_exonuclease_C_sf"/>
</dbReference>
<evidence type="ECO:0000256" key="15">
    <source>
        <dbReference type="NCBIfam" id="TIGR00593"/>
    </source>
</evidence>
<evidence type="ECO:0000256" key="9">
    <source>
        <dbReference type="ARBA" id="ARBA00022801"/>
    </source>
</evidence>
<dbReference type="FunFam" id="1.10.150.20:FF:000002">
    <property type="entry name" value="DNA polymerase I"/>
    <property type="match status" value="1"/>
</dbReference>
<dbReference type="GO" id="GO:0008409">
    <property type="term" value="F:5'-3' exonuclease activity"/>
    <property type="evidence" value="ECO:0007669"/>
    <property type="project" value="UniProtKB-UniRule"/>
</dbReference>
<dbReference type="Gene3D" id="1.10.150.20">
    <property type="entry name" value="5' to 3' exonuclease, C-terminal subdomain"/>
    <property type="match status" value="2"/>
</dbReference>
<reference evidence="21 22" key="1">
    <citation type="submission" date="2014-02" db="EMBL/GenBank/DDBJ databases">
        <authorList>
            <person name="Genoscope - CEA"/>
        </authorList>
    </citation>
    <scope>NUCLEOTIDE SEQUENCE [LARGE SCALE GENOMIC DNA]</scope>
    <source>
        <strain evidence="21 22">PCC 8005</strain>
    </source>
</reference>
<keyword evidence="10 16" id="KW-0269">Exonuclease</keyword>
<sequence>MSSNSPVLILIDGHSLAFRAYYAFGKSRSGGLRTSTGIPTSVCFGFLQSLLEVIDIYKPELVAIAFDRAEPTFRHEADANYKADRAETPADFIQDINNLQQLLEAFRIPIFSVAGYEADDVLGTLANRGSAAGYQVKILSGDQDLFQLIDEQKQITVLHLSHGKGSSPQEFAAPQVYEKLSIKPEQVVDYKALCGDQSDCIPGVRGIGEKTAVKLLAEYGSLDSIYESVNQIKGAIANKLKQGQELAYHSQNMATIICDVPLDINWEDCQLQGFDSQEIIPLLQQLEFQVFIDKIHQLQSQFKGLVDVEINSSNSEVSYPTELDSSEDSSENNDDDDLWFFSAEDTALETKAIANSIHPQIIQTPEALALLVNRLKTHTNPDKPVAWDTETTSLEPRDANLVGIGCCWGSELSDLAYIPLNHTQGEMLNIEEVLPALRPILESENYPKTLQNAKFDRLILRSQGITLKGVVFDTMLASYVINPESSHNLTDLSLRYLPDLGIVAQSYSQLVPKGKTIADLDINTVANYCGLDVFTTFQITQKMQDILKDVPPLNDLLRQVEQPLEPILAGMEFQGIRIDTDYLNQLSKQLGETLESLEKASHQAAGEVFNLGSPKQLSELLFDRLQLDRKKSRKTKTGYSTDATVLEKLKHDHPVINYILEYRTLSKLKSTYVDALPELVRSDTGRIHTDFNQAITSTGRLSSSHPNLQNIPIRTEFSRQIRKAFIPESGWLLVSADYSQIELRILAHLSQEKMLIEAYNTNQDVHSLTAQLLFDKDEITADERRLGKIINFGVIYGMGSQRFAREVGVSATAGKQFIDRFNSQYPGVFEYLESQKLAAINQGYVETILGRRRYFESLKGRDRDRLNYQDEQMLRAAANAPIQGSSADIIKIAMIKLAEILKNYQARLLLQVHDELVFEVPLSEWEELQHQIKSTMENCLFLSVPLVVDIHAGTNWMEAK</sequence>
<dbReference type="RefSeq" id="WP_046321847.1">
    <property type="nucleotide sequence ID" value="NZ_FO818640.1"/>
</dbReference>
<dbReference type="InterPro" id="IPR043502">
    <property type="entry name" value="DNA/RNA_pol_sf"/>
</dbReference>
<dbReference type="SMART" id="SM00475">
    <property type="entry name" value="53EXOc"/>
    <property type="match status" value="1"/>
</dbReference>
<dbReference type="CDD" id="cd08637">
    <property type="entry name" value="DNA_pol_A_pol_I_C"/>
    <property type="match status" value="1"/>
</dbReference>
<dbReference type="Pfam" id="PF01367">
    <property type="entry name" value="5_3_exonuc"/>
    <property type="match status" value="1"/>
</dbReference>
<dbReference type="PANTHER" id="PTHR10133">
    <property type="entry name" value="DNA POLYMERASE I"/>
    <property type="match status" value="1"/>
</dbReference>
<evidence type="ECO:0000256" key="1">
    <source>
        <dbReference type="ARBA" id="ARBA00007705"/>
    </source>
</evidence>
<evidence type="ECO:0000256" key="13">
    <source>
        <dbReference type="ARBA" id="ARBA00023204"/>
    </source>
</evidence>
<dbReference type="Pfam" id="PF01612">
    <property type="entry name" value="DNA_pol_A_exo1"/>
    <property type="match status" value="1"/>
</dbReference>
<dbReference type="Proteomes" id="UP000032946">
    <property type="component" value="Chromosome"/>
</dbReference>
<evidence type="ECO:0000313" key="22">
    <source>
        <dbReference type="Proteomes" id="UP000032946"/>
    </source>
</evidence>
<keyword evidence="6 16" id="KW-0235">DNA replication</keyword>
<dbReference type="Pfam" id="PF02739">
    <property type="entry name" value="5_3_exonuc_N"/>
    <property type="match status" value="1"/>
</dbReference>
<dbReference type="InterPro" id="IPR029060">
    <property type="entry name" value="PIN-like_dom_sf"/>
</dbReference>
<dbReference type="GO" id="GO:0003887">
    <property type="term" value="F:DNA-directed DNA polymerase activity"/>
    <property type="evidence" value="ECO:0007669"/>
    <property type="project" value="UniProtKB-UniRule"/>
</dbReference>
<dbReference type="InterPro" id="IPR020045">
    <property type="entry name" value="DNA_polI_H3TH"/>
</dbReference>
<evidence type="ECO:0000256" key="2">
    <source>
        <dbReference type="ARBA" id="ARBA00012417"/>
    </source>
</evidence>
<dbReference type="CDD" id="cd06139">
    <property type="entry name" value="DNA_polA_I_Ecoli_like_exo"/>
    <property type="match status" value="1"/>
</dbReference>
<gene>
    <name evidence="16 21" type="primary">polA</name>
    <name evidence="21" type="ORF">ARTHRO_10161</name>
</gene>
<dbReference type="InterPro" id="IPR036397">
    <property type="entry name" value="RNaseH_sf"/>
</dbReference>
<dbReference type="SMART" id="SM00474">
    <property type="entry name" value="35EXOc"/>
    <property type="match status" value="1"/>
</dbReference>
<keyword evidence="22" id="KW-1185">Reference proteome</keyword>
<evidence type="ECO:0000256" key="6">
    <source>
        <dbReference type="ARBA" id="ARBA00022705"/>
    </source>
</evidence>
<dbReference type="EMBL" id="FO818640">
    <property type="protein sequence ID" value="CDM92488.1"/>
    <property type="molecule type" value="Genomic_DNA"/>
</dbReference>
<dbReference type="SUPFAM" id="SSF53098">
    <property type="entry name" value="Ribonuclease H-like"/>
    <property type="match status" value="1"/>
</dbReference>
<keyword evidence="8 16" id="KW-0227">DNA damage</keyword>
<evidence type="ECO:0000256" key="8">
    <source>
        <dbReference type="ARBA" id="ARBA00022763"/>
    </source>
</evidence>
<dbReference type="InterPro" id="IPR012337">
    <property type="entry name" value="RNaseH-like_sf"/>
</dbReference>
<dbReference type="GO" id="GO:0006302">
    <property type="term" value="P:double-strand break repair"/>
    <property type="evidence" value="ECO:0007669"/>
    <property type="project" value="TreeGrafter"/>
</dbReference>
<dbReference type="SMART" id="SM00482">
    <property type="entry name" value="POLAc"/>
    <property type="match status" value="1"/>
</dbReference>
<dbReference type="SUPFAM" id="SSF47807">
    <property type="entry name" value="5' to 3' exonuclease, C-terminal subdomain"/>
    <property type="match status" value="1"/>
</dbReference>
<evidence type="ECO:0000259" key="18">
    <source>
        <dbReference type="SMART" id="SM00474"/>
    </source>
</evidence>
<evidence type="ECO:0000256" key="11">
    <source>
        <dbReference type="ARBA" id="ARBA00022932"/>
    </source>
</evidence>
<evidence type="ECO:0000259" key="19">
    <source>
        <dbReference type="SMART" id="SM00475"/>
    </source>
</evidence>
<dbReference type="InterPro" id="IPR008918">
    <property type="entry name" value="HhH2"/>
</dbReference>
<evidence type="ECO:0000256" key="16">
    <source>
        <dbReference type="RuleBase" id="RU004460"/>
    </source>
</evidence>
<dbReference type="GO" id="GO:0008408">
    <property type="term" value="F:3'-5' exonuclease activity"/>
    <property type="evidence" value="ECO:0007669"/>
    <property type="project" value="UniProtKB-UniRule"/>
</dbReference>
<evidence type="ECO:0000256" key="5">
    <source>
        <dbReference type="ARBA" id="ARBA00022695"/>
    </source>
</evidence>
<dbReference type="GO" id="GO:0003677">
    <property type="term" value="F:DNA binding"/>
    <property type="evidence" value="ECO:0007669"/>
    <property type="project" value="UniProtKB-UniRule"/>
</dbReference>
<dbReference type="NCBIfam" id="TIGR00593">
    <property type="entry name" value="pola"/>
    <property type="match status" value="1"/>
</dbReference>
<feature type="domain" description="3'-5' exonuclease" evidence="18">
    <location>
        <begin position="359"/>
        <end position="548"/>
    </location>
</feature>
<evidence type="ECO:0000256" key="12">
    <source>
        <dbReference type="ARBA" id="ARBA00023125"/>
    </source>
</evidence>
<dbReference type="Pfam" id="PF00476">
    <property type="entry name" value="DNA_pol_A"/>
    <property type="match status" value="1"/>
</dbReference>
<dbReference type="FunFam" id="1.20.1060.10:FF:000001">
    <property type="entry name" value="DNA polymerase I"/>
    <property type="match status" value="1"/>
</dbReference>
<dbReference type="GO" id="GO:0006261">
    <property type="term" value="P:DNA-templated DNA replication"/>
    <property type="evidence" value="ECO:0007669"/>
    <property type="project" value="UniProtKB-UniRule"/>
</dbReference>
<keyword evidence="12 16" id="KW-0238">DNA-binding</keyword>
<dbReference type="Gene3D" id="3.30.70.370">
    <property type="match status" value="1"/>
</dbReference>
<evidence type="ECO:0000259" key="20">
    <source>
        <dbReference type="SMART" id="SM00482"/>
    </source>
</evidence>
<dbReference type="PANTHER" id="PTHR10133:SF27">
    <property type="entry name" value="DNA POLYMERASE NU"/>
    <property type="match status" value="1"/>
</dbReference>
<dbReference type="CDD" id="cd09898">
    <property type="entry name" value="H3TH_53EXO"/>
    <property type="match status" value="1"/>
</dbReference>
<keyword evidence="13 16" id="KW-0234">DNA repair</keyword>
<comment type="catalytic activity">
    <reaction evidence="14 16">
        <text>DNA(n) + a 2'-deoxyribonucleoside 5'-triphosphate = DNA(n+1) + diphosphate</text>
        <dbReference type="Rhea" id="RHEA:22508"/>
        <dbReference type="Rhea" id="RHEA-COMP:17339"/>
        <dbReference type="Rhea" id="RHEA-COMP:17340"/>
        <dbReference type="ChEBI" id="CHEBI:33019"/>
        <dbReference type="ChEBI" id="CHEBI:61560"/>
        <dbReference type="ChEBI" id="CHEBI:173112"/>
        <dbReference type="EC" id="2.7.7.7"/>
    </reaction>
</comment>
<keyword evidence="9 16" id="KW-0378">Hydrolase</keyword>